<dbReference type="EMBL" id="MN740556">
    <property type="protein sequence ID" value="QHU32919.1"/>
    <property type="molecule type" value="Genomic_DNA"/>
</dbReference>
<dbReference type="AlphaFoldDB" id="A0A6C0LQB0"/>
<organism evidence="1">
    <name type="scientific">viral metagenome</name>
    <dbReference type="NCBI Taxonomy" id="1070528"/>
    <lineage>
        <taxon>unclassified sequences</taxon>
        <taxon>metagenomes</taxon>
        <taxon>organismal metagenomes</taxon>
    </lineage>
</organism>
<evidence type="ECO:0000313" key="1">
    <source>
        <dbReference type="EMBL" id="QHU32919.1"/>
    </source>
</evidence>
<sequence>MMIYFYLNVKILKIDKLSIKKSIIFHLELPLRSITMCHFCKKNRLPNDHLTVDCVNREFAYSKYWMHGKPMTPHSLSCQYCDKFQPHIVETHANPDVEVVVIYSYYICMICDSFTNHSEEAVSTNL</sequence>
<reference evidence="1" key="1">
    <citation type="journal article" date="2020" name="Nature">
        <title>Giant virus diversity and host interactions through global metagenomics.</title>
        <authorList>
            <person name="Schulz F."/>
            <person name="Roux S."/>
            <person name="Paez-Espino D."/>
            <person name="Jungbluth S."/>
            <person name="Walsh D.A."/>
            <person name="Denef V.J."/>
            <person name="McMahon K.D."/>
            <person name="Konstantinidis K.T."/>
            <person name="Eloe-Fadrosh E.A."/>
            <person name="Kyrpides N.C."/>
            <person name="Woyke T."/>
        </authorList>
    </citation>
    <scope>NUCLEOTIDE SEQUENCE</scope>
    <source>
        <strain evidence="1">GVMAG-S-1014582-52</strain>
    </source>
</reference>
<proteinExistence type="predicted"/>
<accession>A0A6C0LQB0</accession>
<protein>
    <submittedName>
        <fullName evidence="1">Uncharacterized protein</fullName>
    </submittedName>
</protein>
<name>A0A6C0LQB0_9ZZZZ</name>